<dbReference type="InterPro" id="IPR014717">
    <property type="entry name" value="Transl_elong_EF1B/ribsomal_bS6"/>
</dbReference>
<dbReference type="Gene3D" id="3.30.70.60">
    <property type="match status" value="1"/>
</dbReference>
<organism evidence="3 4">
    <name type="scientific">Candidatus Sungiibacteriota bacterium</name>
    <dbReference type="NCBI Taxonomy" id="2750080"/>
    <lineage>
        <taxon>Bacteria</taxon>
        <taxon>Candidatus Sungiibacteriota</taxon>
    </lineage>
</organism>
<keyword evidence="1" id="KW-0472">Membrane</keyword>
<evidence type="ECO:0000313" key="3">
    <source>
        <dbReference type="EMBL" id="MBI2466126.1"/>
    </source>
</evidence>
<dbReference type="Proteomes" id="UP000786662">
    <property type="component" value="Unassembled WGS sequence"/>
</dbReference>
<dbReference type="EMBL" id="JACOYY010000001">
    <property type="protein sequence ID" value="MBI2052052.1"/>
    <property type="molecule type" value="Genomic_DNA"/>
</dbReference>
<sequence length="199" mass="21994">MSSKIIINTLVAAGLALMVWLVTIPVWTEISELRKEVSLKKKSIELERQVIEKLNAINQVLDSQKSNVERLEQAIPSSEFKPEMISIMENLASQNGLNLSKIDVKSAMDDTSARTPGSRPVISSGKEMTKTLTVDVNSSGNYNSFKSWLGAVEKSLRLMDVTKISFDVTQSKTAEGEIIPGVDPIIDYSVSMKTYVLKK</sequence>
<protein>
    <submittedName>
        <fullName evidence="3">Type 4a pilus biogenesis protein PilO</fullName>
    </submittedName>
</protein>
<reference evidence="3" key="1">
    <citation type="submission" date="2020-07" db="EMBL/GenBank/DDBJ databases">
        <title>Huge and variable diversity of episymbiotic CPR bacteria and DPANN archaea in groundwater ecosystems.</title>
        <authorList>
            <person name="He C.Y."/>
            <person name="Keren R."/>
            <person name="Whittaker M."/>
            <person name="Farag I.F."/>
            <person name="Doudna J."/>
            <person name="Cate J.H.D."/>
            <person name="Banfield J.F."/>
        </authorList>
    </citation>
    <scope>NUCLEOTIDE SEQUENCE</scope>
    <source>
        <strain evidence="2">NC_groundwater_191_Ag_S-0.1um_45_8</strain>
        <strain evidence="3">NC_groundwater_418_Ag_B-0.1um_45_10</strain>
    </source>
</reference>
<name>A0A932DSC6_9BACT</name>
<evidence type="ECO:0000313" key="4">
    <source>
        <dbReference type="Proteomes" id="UP000709672"/>
    </source>
</evidence>
<comment type="caution">
    <text evidence="3">The sequence shown here is derived from an EMBL/GenBank/DDBJ whole genome shotgun (WGS) entry which is preliminary data.</text>
</comment>
<keyword evidence="1" id="KW-1133">Transmembrane helix</keyword>
<feature type="transmembrane region" description="Helical" evidence="1">
    <location>
        <begin position="6"/>
        <end position="27"/>
    </location>
</feature>
<keyword evidence="1" id="KW-0812">Transmembrane</keyword>
<evidence type="ECO:0000256" key="1">
    <source>
        <dbReference type="SAM" id="Phobius"/>
    </source>
</evidence>
<accession>A0A932DSC6</accession>
<proteinExistence type="predicted"/>
<gene>
    <name evidence="3" type="primary">pilO</name>
    <name evidence="2" type="ORF">HYT38_00020</name>
    <name evidence="3" type="ORF">HYV66_02780</name>
</gene>
<dbReference type="Proteomes" id="UP000709672">
    <property type="component" value="Unassembled WGS sequence"/>
</dbReference>
<dbReference type="GO" id="GO:0043683">
    <property type="term" value="P:type IV pilus assembly"/>
    <property type="evidence" value="ECO:0007669"/>
    <property type="project" value="InterPro"/>
</dbReference>
<dbReference type="EMBL" id="JACPHQ010000038">
    <property type="protein sequence ID" value="MBI2466126.1"/>
    <property type="molecule type" value="Genomic_DNA"/>
</dbReference>
<dbReference type="AlphaFoldDB" id="A0A932DSC6"/>
<dbReference type="GO" id="GO:0043107">
    <property type="term" value="P:type IV pilus-dependent motility"/>
    <property type="evidence" value="ECO:0007669"/>
    <property type="project" value="InterPro"/>
</dbReference>
<evidence type="ECO:0000313" key="2">
    <source>
        <dbReference type="EMBL" id="MBI2052052.1"/>
    </source>
</evidence>